<organism evidence="1">
    <name type="scientific">Pseudomonas aeruginosa</name>
    <dbReference type="NCBI Taxonomy" id="287"/>
    <lineage>
        <taxon>Bacteria</taxon>
        <taxon>Pseudomonadati</taxon>
        <taxon>Pseudomonadota</taxon>
        <taxon>Gammaproteobacteria</taxon>
        <taxon>Pseudomonadales</taxon>
        <taxon>Pseudomonadaceae</taxon>
        <taxon>Pseudomonas</taxon>
    </lineage>
</organism>
<reference evidence="1" key="1">
    <citation type="submission" date="2019-09" db="EMBL/GenBank/DDBJ databases">
        <title>Draft genome sequences of 48 bacterial type strains from the CCUG.</title>
        <authorList>
            <person name="Tunovic T."/>
            <person name="Pineiro-Iglesias B."/>
            <person name="Unosson C."/>
            <person name="Inganas E."/>
            <person name="Ohlen M."/>
            <person name="Cardew S."/>
            <person name="Jensie-Markopoulos S."/>
            <person name="Salva-Serra F."/>
            <person name="Jaen-Luchoro D."/>
            <person name="Karlsson R."/>
            <person name="Svensson-Stadler L."/>
            <person name="Chun J."/>
            <person name="Moore E."/>
        </authorList>
    </citation>
    <scope>NUCLEOTIDE SEQUENCE</scope>
    <source>
        <strain evidence="1">CCUG 551</strain>
    </source>
</reference>
<proteinExistence type="predicted"/>
<sequence>MADFEYYIKGDMALRCNSEGLWYLSVGDQVFFSRRKRIFGGFWFYWRNLTKRLGKSLGGFCYLNVILAGLDSESDYWIGLALSWIEQGGAEASDVLLARLKGVVEGRSANQKNRHKAFSVLRKIGG</sequence>
<name>A0A643EPV4_PSEAI</name>
<protein>
    <submittedName>
        <fullName evidence="1">Uncharacterized protein</fullName>
    </submittedName>
</protein>
<comment type="caution">
    <text evidence="1">The sequence shown here is derived from an EMBL/GenBank/DDBJ whole genome shotgun (WGS) entry which is preliminary data.</text>
</comment>
<gene>
    <name evidence="1" type="ORF">F7R07_06145</name>
</gene>
<accession>A0A643EPV4</accession>
<dbReference type="AlphaFoldDB" id="A0A643EPV4"/>
<dbReference type="RefSeq" id="WP_151155326.1">
    <property type="nucleotide sequence ID" value="NZ_VZPH01000030.1"/>
</dbReference>
<evidence type="ECO:0000313" key="1">
    <source>
        <dbReference type="EMBL" id="KAB0562088.1"/>
    </source>
</evidence>
<dbReference type="EMBL" id="VZPH01000030">
    <property type="protein sequence ID" value="KAB0562088.1"/>
    <property type="molecule type" value="Genomic_DNA"/>
</dbReference>